<evidence type="ECO:0000313" key="3">
    <source>
        <dbReference type="EMBL" id="WTU45211.1"/>
    </source>
</evidence>
<organism evidence="2">
    <name type="scientific">Streptomyces sp. NBC_00060</name>
    <dbReference type="NCBI Taxonomy" id="2975636"/>
    <lineage>
        <taxon>Bacteria</taxon>
        <taxon>Bacillati</taxon>
        <taxon>Actinomycetota</taxon>
        <taxon>Actinomycetes</taxon>
        <taxon>Kitasatosporales</taxon>
        <taxon>Streptomycetaceae</taxon>
        <taxon>Streptomyces</taxon>
    </lineage>
</organism>
<reference evidence="2" key="1">
    <citation type="submission" date="2022-10" db="EMBL/GenBank/DDBJ databases">
        <title>The complete genomes of actinobacterial strains from the NBC collection.</title>
        <authorList>
            <person name="Joergensen T.S."/>
            <person name="Alvarez Arevalo M."/>
            <person name="Sterndorff E.B."/>
            <person name="Faurdal D."/>
            <person name="Vuksanovic O."/>
            <person name="Mourched A.-S."/>
            <person name="Charusanti P."/>
            <person name="Shaw S."/>
            <person name="Blin K."/>
            <person name="Weber T."/>
        </authorList>
    </citation>
    <scope>NUCLEOTIDE SEQUENCE</scope>
    <source>
        <strain evidence="2">NBC_00060</strain>
    </source>
</reference>
<protein>
    <recommendedName>
        <fullName evidence="1">DUF6875 domain-containing protein</fullName>
    </recommendedName>
</protein>
<dbReference type="InterPro" id="IPR049240">
    <property type="entry name" value="DUF6875"/>
</dbReference>
<proteinExistence type="predicted"/>
<evidence type="ECO:0000259" key="1">
    <source>
        <dbReference type="Pfam" id="PF21780"/>
    </source>
</evidence>
<dbReference type="EMBL" id="CP108253">
    <property type="protein sequence ID" value="WTU45211.1"/>
    <property type="molecule type" value="Genomic_DNA"/>
</dbReference>
<accession>A0AAU2GQS4</accession>
<dbReference type="Pfam" id="PF21780">
    <property type="entry name" value="DUF6875"/>
    <property type="match status" value="1"/>
</dbReference>
<feature type="domain" description="DUF6875" evidence="1">
    <location>
        <begin position="16"/>
        <end position="195"/>
    </location>
</feature>
<dbReference type="AlphaFoldDB" id="A0AAU2GQS4"/>
<name>A0AAU2GQS4_9ACTN</name>
<evidence type="ECO:0000313" key="2">
    <source>
        <dbReference type="EMBL" id="WTU38147.1"/>
    </source>
</evidence>
<gene>
    <name evidence="2" type="ORF">OHV25_00365</name>
    <name evidence="3" type="ORF">OHV25_39475</name>
</gene>
<sequence>MQRILLTRPATAQRTMIDTWLDSYIMRAHPLLGRSGAVCPYVTAARRHGVIRVRAATDTPTGDLVPRDRQHTSLAQARTWLHAVLRTAVDDFEHHPWPPHARQLHCLVVLLQGLAPDHWGELDRVHAEVKADVMRRGLMISRFHPRCPATAVHNAFFAVNRSPAPLIVIRRMARDDHLFADDDQQLGAYQRHFPDSERWDTPSSCAAAHPQTL</sequence>
<dbReference type="EMBL" id="CP108253">
    <property type="protein sequence ID" value="WTU38147.1"/>
    <property type="molecule type" value="Genomic_DNA"/>
</dbReference>